<gene>
    <name evidence="1" type="ORF">KDW95_02965</name>
</gene>
<protein>
    <recommendedName>
        <fullName evidence="3">DUF1835 domain-containing protein</fullName>
    </recommendedName>
</protein>
<evidence type="ECO:0000313" key="1">
    <source>
        <dbReference type="EMBL" id="UTW12659.1"/>
    </source>
</evidence>
<dbReference type="Proteomes" id="UP001058461">
    <property type="component" value="Chromosome"/>
</dbReference>
<dbReference type="RefSeq" id="WP_255854770.1">
    <property type="nucleotide sequence ID" value="NZ_CP073347.1"/>
</dbReference>
<organism evidence="1 2">
    <name type="scientific">Marinobacterium rhizophilum</name>
    <dbReference type="NCBI Taxonomy" id="420402"/>
    <lineage>
        <taxon>Bacteria</taxon>
        <taxon>Pseudomonadati</taxon>
        <taxon>Pseudomonadota</taxon>
        <taxon>Gammaproteobacteria</taxon>
        <taxon>Oceanospirillales</taxon>
        <taxon>Oceanospirillaceae</taxon>
        <taxon>Marinobacterium</taxon>
    </lineage>
</organism>
<sequence length="322" mass="35272">MLHITHGDMANQWLQQAGIDGEYLAWSDVLHEGPVPAGLGLDELSRVRAAFIASCGWATDFEAQTHFQARDALFRRAAREGGVVIWNSFELYDQLHLLQLLNWYHEEGQGLAWPELVLVADYLGQADSTQAAGLFARRLQVSEAQLALAVDAWQAFCSPNPRMLVNLLQRDLSALPFLESALVRVLQEYPDPAGVNRTERAVLQAVESGVRAPAELFKAVRAREEVAFMGDASFWRVLDGLLRGPCALLDADGRFVRPGLGGCDDAFLGLGLSLTPLGLQVLNGASDWLSQQPIDRWIGGVNLSGSGIWRWDSTAGTLQRGP</sequence>
<evidence type="ECO:0008006" key="3">
    <source>
        <dbReference type="Google" id="ProtNLM"/>
    </source>
</evidence>
<accession>A0ABY5HL23</accession>
<keyword evidence="2" id="KW-1185">Reference proteome</keyword>
<name>A0ABY5HL23_9GAMM</name>
<dbReference type="EMBL" id="CP073347">
    <property type="protein sequence ID" value="UTW12659.1"/>
    <property type="molecule type" value="Genomic_DNA"/>
</dbReference>
<reference evidence="1" key="1">
    <citation type="submission" date="2021-04" db="EMBL/GenBank/DDBJ databases">
        <title>Oceanospirillales bacteria with DddD are important DMSP degraders in coastal seawater.</title>
        <authorList>
            <person name="Liu J."/>
        </authorList>
    </citation>
    <scope>NUCLEOTIDE SEQUENCE</scope>
    <source>
        <strain evidence="1">D13-1</strain>
    </source>
</reference>
<proteinExistence type="predicted"/>
<evidence type="ECO:0000313" key="2">
    <source>
        <dbReference type="Proteomes" id="UP001058461"/>
    </source>
</evidence>